<dbReference type="PROSITE" id="PS51257">
    <property type="entry name" value="PROKAR_LIPOPROTEIN"/>
    <property type="match status" value="1"/>
</dbReference>
<feature type="signal peptide" evidence="1">
    <location>
        <begin position="1"/>
        <end position="21"/>
    </location>
</feature>
<keyword evidence="2" id="KW-1185">Reference proteome</keyword>
<accession>A0A914XRX8</accession>
<evidence type="ECO:0000313" key="2">
    <source>
        <dbReference type="Proteomes" id="UP000887566"/>
    </source>
</evidence>
<keyword evidence="1" id="KW-0732">Signal</keyword>
<organism evidence="2 3">
    <name type="scientific">Plectus sambesii</name>
    <dbReference type="NCBI Taxonomy" id="2011161"/>
    <lineage>
        <taxon>Eukaryota</taxon>
        <taxon>Metazoa</taxon>
        <taxon>Ecdysozoa</taxon>
        <taxon>Nematoda</taxon>
        <taxon>Chromadorea</taxon>
        <taxon>Plectida</taxon>
        <taxon>Plectina</taxon>
        <taxon>Plectoidea</taxon>
        <taxon>Plectidae</taxon>
        <taxon>Plectus</taxon>
    </lineage>
</organism>
<dbReference type="AlphaFoldDB" id="A0A914XRX8"/>
<evidence type="ECO:0000256" key="1">
    <source>
        <dbReference type="SAM" id="SignalP"/>
    </source>
</evidence>
<protein>
    <submittedName>
        <fullName evidence="3">Uncharacterized protein</fullName>
    </submittedName>
</protein>
<reference evidence="3" key="1">
    <citation type="submission" date="2022-11" db="UniProtKB">
        <authorList>
            <consortium name="WormBaseParasite"/>
        </authorList>
    </citation>
    <scope>IDENTIFICATION</scope>
</reference>
<name>A0A914XRX8_9BILA</name>
<evidence type="ECO:0000313" key="3">
    <source>
        <dbReference type="WBParaSite" id="PSAMB.scaffold959size38105.g10097.t1"/>
    </source>
</evidence>
<proteinExistence type="predicted"/>
<sequence length="104" mass="10885">MAMKSALIFACLVMLIPVHFALQPCGSGACQDNERCIGGGCKIPCGISLCDVSTSKCTNNAFCETKCPKVTKPVAPNRQPPCVVGEDKDSNGCTTYKIHCAVSG</sequence>
<feature type="chain" id="PRO_5037940493" evidence="1">
    <location>
        <begin position="22"/>
        <end position="104"/>
    </location>
</feature>
<dbReference type="WBParaSite" id="PSAMB.scaffold959size38105.g10097.t1">
    <property type="protein sequence ID" value="PSAMB.scaffold959size38105.g10097.t1"/>
    <property type="gene ID" value="PSAMB.scaffold959size38105.g10097"/>
</dbReference>
<dbReference type="Proteomes" id="UP000887566">
    <property type="component" value="Unplaced"/>
</dbReference>